<comment type="similarity">
    <text evidence="3">Belongs to the RNase H family.</text>
</comment>
<dbReference type="SUPFAM" id="SSF55658">
    <property type="entry name" value="L9 N-domain-like"/>
    <property type="match status" value="1"/>
</dbReference>
<dbReference type="InterPro" id="IPR011320">
    <property type="entry name" value="RNase_H1_N"/>
</dbReference>
<dbReference type="GO" id="GO:0004523">
    <property type="term" value="F:RNA-DNA hybrid ribonuclease activity"/>
    <property type="evidence" value="ECO:0007669"/>
    <property type="project" value="UniProtKB-EC"/>
</dbReference>
<keyword evidence="6" id="KW-0479">Metal-binding</keyword>
<evidence type="ECO:0000259" key="11">
    <source>
        <dbReference type="PROSITE" id="PS50879"/>
    </source>
</evidence>
<evidence type="ECO:0000256" key="2">
    <source>
        <dbReference type="ARBA" id="ARBA00001946"/>
    </source>
</evidence>
<comment type="catalytic activity">
    <reaction evidence="1">
        <text>Endonucleolytic cleavage to 5'-phosphomonoester.</text>
        <dbReference type="EC" id="3.1.26.4"/>
    </reaction>
</comment>
<name>A0AAD4QM41_9AGAM</name>
<keyword evidence="13" id="KW-1185">Reference proteome</keyword>
<dbReference type="CDD" id="cd09280">
    <property type="entry name" value="RNase_HI_eukaryote_like"/>
    <property type="match status" value="1"/>
</dbReference>
<dbReference type="Pfam" id="PF00075">
    <property type="entry name" value="RNase_H"/>
    <property type="match status" value="1"/>
</dbReference>
<evidence type="ECO:0000256" key="6">
    <source>
        <dbReference type="ARBA" id="ARBA00022723"/>
    </source>
</evidence>
<dbReference type="InterPro" id="IPR050092">
    <property type="entry name" value="RNase_H"/>
</dbReference>
<dbReference type="Pfam" id="PF01693">
    <property type="entry name" value="Cauli_VI"/>
    <property type="match status" value="1"/>
</dbReference>
<dbReference type="Proteomes" id="UP001203297">
    <property type="component" value="Unassembled WGS sequence"/>
</dbReference>
<feature type="domain" description="RNase H type-1" evidence="11">
    <location>
        <begin position="169"/>
        <end position="319"/>
    </location>
</feature>
<dbReference type="GO" id="GO:0003676">
    <property type="term" value="F:nucleic acid binding"/>
    <property type="evidence" value="ECO:0007669"/>
    <property type="project" value="InterPro"/>
</dbReference>
<evidence type="ECO:0000256" key="4">
    <source>
        <dbReference type="ARBA" id="ARBA00012180"/>
    </source>
</evidence>
<comment type="cofactor">
    <cofactor evidence="2">
        <name>Mg(2+)</name>
        <dbReference type="ChEBI" id="CHEBI:18420"/>
    </cofactor>
</comment>
<dbReference type="PANTHER" id="PTHR10642:SF26">
    <property type="entry name" value="RIBONUCLEASE H1"/>
    <property type="match status" value="1"/>
</dbReference>
<evidence type="ECO:0000256" key="3">
    <source>
        <dbReference type="ARBA" id="ARBA00005300"/>
    </source>
</evidence>
<evidence type="ECO:0000313" key="13">
    <source>
        <dbReference type="Proteomes" id="UP001203297"/>
    </source>
</evidence>
<reference evidence="12" key="1">
    <citation type="journal article" date="2022" name="New Phytol.">
        <title>Evolutionary transition to the ectomycorrhizal habit in the genomes of a hyperdiverse lineage of mushroom-forming fungi.</title>
        <authorList>
            <person name="Looney B."/>
            <person name="Miyauchi S."/>
            <person name="Morin E."/>
            <person name="Drula E."/>
            <person name="Courty P.E."/>
            <person name="Kohler A."/>
            <person name="Kuo A."/>
            <person name="LaButti K."/>
            <person name="Pangilinan J."/>
            <person name="Lipzen A."/>
            <person name="Riley R."/>
            <person name="Andreopoulos W."/>
            <person name="He G."/>
            <person name="Johnson J."/>
            <person name="Nolan M."/>
            <person name="Tritt A."/>
            <person name="Barry K.W."/>
            <person name="Grigoriev I.V."/>
            <person name="Nagy L.G."/>
            <person name="Hibbett D."/>
            <person name="Henrissat B."/>
            <person name="Matheny P.B."/>
            <person name="Labbe J."/>
            <person name="Martin F.M."/>
        </authorList>
    </citation>
    <scope>NUCLEOTIDE SEQUENCE</scope>
    <source>
        <strain evidence="12">BPL690</strain>
    </source>
</reference>
<dbReference type="InterPro" id="IPR009027">
    <property type="entry name" value="Ribosomal_bL9/RNase_H1_N"/>
</dbReference>
<evidence type="ECO:0000256" key="8">
    <source>
        <dbReference type="ARBA" id="ARBA00022801"/>
    </source>
</evidence>
<dbReference type="FunFam" id="3.40.970.10:FF:000001">
    <property type="entry name" value="Ribonuclease H1"/>
    <property type="match status" value="1"/>
</dbReference>
<proteinExistence type="inferred from homology"/>
<comment type="caution">
    <text evidence="12">The sequence shown here is derived from an EMBL/GenBank/DDBJ whole genome shotgun (WGS) entry which is preliminary data.</text>
</comment>
<dbReference type="InterPro" id="IPR012337">
    <property type="entry name" value="RNaseH-like_sf"/>
</dbReference>
<dbReference type="GO" id="GO:0046872">
    <property type="term" value="F:metal ion binding"/>
    <property type="evidence" value="ECO:0007669"/>
    <property type="project" value="UniProtKB-KW"/>
</dbReference>
<sequence>MFLPRARTLTCTSGLLSHNYKAILAHSHILRCYSLYHHFLFSLVVRTYTDHTMPKAGFYAVRIGKSPGIYTTWEDCRDQVYGYPRARYKKLRTLEEAEAWIQEDPDRSYLIRPENRPPGPAWASFDSQTARQSSTPSSSAIMNTPIVQPGSRLQPVSELRTAIAGPSSSAMVEEVYTDGACSNNGQVGPSAGIGVWWGPSDPRNLCERCPGAQTNNRAELIAILRALQTASINLVPLLIKSDSLYAIKCFNEWLPSWRQRNFTTSSGTPVKNVELIMYVDALLSMRRQSGQQVRLTYVRGHAGETGNDGADALAVRGAGLPKVEEPDWVALRLRLEKAPVRSTLVAGHPVDASMYAEMILGEKDLIAELEAN</sequence>
<evidence type="ECO:0000256" key="9">
    <source>
        <dbReference type="ARBA" id="ARBA00022842"/>
    </source>
</evidence>
<protein>
    <recommendedName>
        <fullName evidence="4">ribonuclease H</fullName>
        <ecNumber evidence="4">3.1.26.4</ecNumber>
    </recommendedName>
</protein>
<keyword evidence="9" id="KW-0460">Magnesium</keyword>
<dbReference type="AlphaFoldDB" id="A0AAD4QM41"/>
<organism evidence="12 13">
    <name type="scientific">Multifurca ochricompacta</name>
    <dbReference type="NCBI Taxonomy" id="376703"/>
    <lineage>
        <taxon>Eukaryota</taxon>
        <taxon>Fungi</taxon>
        <taxon>Dikarya</taxon>
        <taxon>Basidiomycota</taxon>
        <taxon>Agaricomycotina</taxon>
        <taxon>Agaricomycetes</taxon>
        <taxon>Russulales</taxon>
        <taxon>Russulaceae</taxon>
        <taxon>Multifurca</taxon>
    </lineage>
</organism>
<dbReference type="EC" id="3.1.26.4" evidence="4"/>
<dbReference type="Gene3D" id="3.30.420.10">
    <property type="entry name" value="Ribonuclease H-like superfamily/Ribonuclease H"/>
    <property type="match status" value="1"/>
</dbReference>
<dbReference type="GO" id="GO:0043137">
    <property type="term" value="P:DNA replication, removal of RNA primer"/>
    <property type="evidence" value="ECO:0007669"/>
    <property type="project" value="TreeGrafter"/>
</dbReference>
<dbReference type="EMBL" id="WTXG01000031">
    <property type="protein sequence ID" value="KAI0298058.1"/>
    <property type="molecule type" value="Genomic_DNA"/>
</dbReference>
<feature type="compositionally biased region" description="Polar residues" evidence="10">
    <location>
        <begin position="125"/>
        <end position="146"/>
    </location>
</feature>
<gene>
    <name evidence="12" type="ORF">B0F90DRAFT_1736046</name>
</gene>
<keyword evidence="5" id="KW-0540">Nuclease</keyword>
<evidence type="ECO:0000256" key="1">
    <source>
        <dbReference type="ARBA" id="ARBA00000077"/>
    </source>
</evidence>
<dbReference type="SUPFAM" id="SSF53098">
    <property type="entry name" value="Ribonuclease H-like"/>
    <property type="match status" value="1"/>
</dbReference>
<dbReference type="PANTHER" id="PTHR10642">
    <property type="entry name" value="RIBONUCLEASE H1"/>
    <property type="match status" value="1"/>
</dbReference>
<accession>A0AAD4QM41</accession>
<dbReference type="InterPro" id="IPR037056">
    <property type="entry name" value="RNase_H1_N_sf"/>
</dbReference>
<evidence type="ECO:0000256" key="7">
    <source>
        <dbReference type="ARBA" id="ARBA00022759"/>
    </source>
</evidence>
<keyword evidence="8" id="KW-0378">Hydrolase</keyword>
<evidence type="ECO:0000313" key="12">
    <source>
        <dbReference type="EMBL" id="KAI0298058.1"/>
    </source>
</evidence>
<dbReference type="PROSITE" id="PS50879">
    <property type="entry name" value="RNASE_H_1"/>
    <property type="match status" value="1"/>
</dbReference>
<dbReference type="InterPro" id="IPR002156">
    <property type="entry name" value="RNaseH_domain"/>
</dbReference>
<evidence type="ECO:0000256" key="5">
    <source>
        <dbReference type="ARBA" id="ARBA00022722"/>
    </source>
</evidence>
<evidence type="ECO:0000256" key="10">
    <source>
        <dbReference type="SAM" id="MobiDB-lite"/>
    </source>
</evidence>
<dbReference type="InterPro" id="IPR036397">
    <property type="entry name" value="RNaseH_sf"/>
</dbReference>
<keyword evidence="7" id="KW-0255">Endonuclease</keyword>
<feature type="region of interest" description="Disordered" evidence="10">
    <location>
        <begin position="120"/>
        <end position="153"/>
    </location>
</feature>
<dbReference type="Gene3D" id="3.40.970.10">
    <property type="entry name" value="Ribonuclease H1, N-terminal domain"/>
    <property type="match status" value="1"/>
</dbReference>